<sequence>MADQKNDSTLAKLVGLGVAGAGVAHFVKPQLFESITKSAFPRDTQKHIYTNGSIETALGLGLLVRKTRKLATVGALGYVAYLAGNAVRNR</sequence>
<evidence type="ECO:0000313" key="2">
    <source>
        <dbReference type="EMBL" id="BDY29387.1"/>
    </source>
</evidence>
<evidence type="ECO:0000313" key="4">
    <source>
        <dbReference type="Proteomes" id="UP001241092"/>
    </source>
</evidence>
<gene>
    <name evidence="2" type="ORF">hbim_03325</name>
    <name evidence="1" type="ORF">MMAGJ_36910</name>
</gene>
<dbReference type="Proteomes" id="UP000465622">
    <property type="component" value="Chromosome"/>
</dbReference>
<dbReference type="AlphaFoldDB" id="A0AAI8TVN4"/>
<dbReference type="EMBL" id="AP022567">
    <property type="protein sequence ID" value="BBX34409.1"/>
    <property type="molecule type" value="Genomic_DNA"/>
</dbReference>
<protein>
    <submittedName>
        <fullName evidence="1">Membrane protein</fullName>
    </submittedName>
</protein>
<accession>A0AAI8TVN4</accession>
<dbReference type="EMBL" id="AP027452">
    <property type="protein sequence ID" value="BDY29387.1"/>
    <property type="molecule type" value="Genomic_DNA"/>
</dbReference>
<dbReference type="Proteomes" id="UP001241092">
    <property type="component" value="Chromosome"/>
</dbReference>
<name>A0AAI8TVN4_MYCME</name>
<reference evidence="1 3" key="1">
    <citation type="journal article" date="2019" name="Emerg. Microbes Infect.">
        <title>Comprehensive subspecies identification of 175 nontuberculous mycobacteria species based on 7547 genomic profiles.</title>
        <authorList>
            <person name="Matsumoto Y."/>
            <person name="Kinjo T."/>
            <person name="Motooka D."/>
            <person name="Nabeya D."/>
            <person name="Jung N."/>
            <person name="Uechi K."/>
            <person name="Horii T."/>
            <person name="Iida T."/>
            <person name="Fujita J."/>
            <person name="Nakamura S."/>
        </authorList>
    </citation>
    <scope>NUCLEOTIDE SEQUENCE [LARGE SCALE GENOMIC DNA]</scope>
    <source>
        <strain evidence="1 3">JCM 12375</strain>
    </source>
</reference>
<dbReference type="RefSeq" id="WP_036429743.1">
    <property type="nucleotide sequence ID" value="NZ_AP022567.1"/>
</dbReference>
<evidence type="ECO:0000313" key="1">
    <source>
        <dbReference type="EMBL" id="BBX34409.1"/>
    </source>
</evidence>
<organism evidence="2 4">
    <name type="scientific">Mycolicibacterium mageritense</name>
    <name type="common">Mycobacterium mageritense</name>
    <dbReference type="NCBI Taxonomy" id="53462"/>
    <lineage>
        <taxon>Bacteria</taxon>
        <taxon>Bacillati</taxon>
        <taxon>Actinomycetota</taxon>
        <taxon>Actinomycetes</taxon>
        <taxon>Mycobacteriales</taxon>
        <taxon>Mycobacteriaceae</taxon>
        <taxon>Mycolicibacterium</taxon>
    </lineage>
</organism>
<reference evidence="2" key="3">
    <citation type="submission" date="2023-03" db="EMBL/GenBank/DDBJ databases">
        <title>Draft genome sequence of a Mycolicibacterium mageritense strain H4_3_1 isolated from a hybrid biological-inorganic system reactor.</title>
        <authorList>
            <person name="Feng X."/>
            <person name="Kazama D."/>
            <person name="Sato K."/>
            <person name="Kobayashi H."/>
        </authorList>
    </citation>
    <scope>NUCLEOTIDE SEQUENCE</scope>
    <source>
        <strain evidence="2">H4_3_1</strain>
    </source>
</reference>
<keyword evidence="3" id="KW-1185">Reference proteome</keyword>
<proteinExistence type="predicted"/>
<evidence type="ECO:0000313" key="3">
    <source>
        <dbReference type="Proteomes" id="UP000465622"/>
    </source>
</evidence>
<reference evidence="1" key="2">
    <citation type="submission" date="2020-02" db="EMBL/GenBank/DDBJ databases">
        <authorList>
            <person name="Matsumoto Y."/>
            <person name="Motooka D."/>
            <person name="Nakamura S."/>
        </authorList>
    </citation>
    <scope>NUCLEOTIDE SEQUENCE</scope>
    <source>
        <strain evidence="1">JCM 12375</strain>
    </source>
</reference>